<gene>
    <name evidence="1" type="ORF">Pan216_16110</name>
</gene>
<reference evidence="1 2" key="1">
    <citation type="submission" date="2019-02" db="EMBL/GenBank/DDBJ databases">
        <title>Deep-cultivation of Planctomycetes and their phenomic and genomic characterization uncovers novel biology.</title>
        <authorList>
            <person name="Wiegand S."/>
            <person name="Jogler M."/>
            <person name="Boedeker C."/>
            <person name="Pinto D."/>
            <person name="Vollmers J."/>
            <person name="Rivas-Marin E."/>
            <person name="Kohn T."/>
            <person name="Peeters S.H."/>
            <person name="Heuer A."/>
            <person name="Rast P."/>
            <person name="Oberbeckmann S."/>
            <person name="Bunk B."/>
            <person name="Jeske O."/>
            <person name="Meyerdierks A."/>
            <person name="Storesund J.E."/>
            <person name="Kallscheuer N."/>
            <person name="Luecker S."/>
            <person name="Lage O.M."/>
            <person name="Pohl T."/>
            <person name="Merkel B.J."/>
            <person name="Hornburger P."/>
            <person name="Mueller R.-W."/>
            <person name="Bruemmer F."/>
            <person name="Labrenz M."/>
            <person name="Spormann A.M."/>
            <person name="Op den Camp H."/>
            <person name="Overmann J."/>
            <person name="Amann R."/>
            <person name="Jetten M.S.M."/>
            <person name="Mascher T."/>
            <person name="Medema M.H."/>
            <person name="Devos D.P."/>
            <person name="Kaster A.-K."/>
            <person name="Ovreas L."/>
            <person name="Rohde M."/>
            <person name="Galperin M.Y."/>
            <person name="Jogler C."/>
        </authorList>
    </citation>
    <scope>NUCLEOTIDE SEQUENCE [LARGE SCALE GENOMIC DNA]</scope>
    <source>
        <strain evidence="1 2">Pan216</strain>
    </source>
</reference>
<sequence length="131" mass="14593">MDDIDKMESARAELRLIVESCNTLTEQTRTTREFIREAASLIDPSSPWADEANALLQETETIALNTVETSNAASAAVTNISEATDSCEMLGRFQRNVGRLTRMLEKTMKERLANQKRLMGFIAKLKANGQP</sequence>
<dbReference type="AlphaFoldDB" id="A0A518B1A4"/>
<protein>
    <submittedName>
        <fullName evidence="1">Uncharacterized protein</fullName>
    </submittedName>
</protein>
<dbReference type="Proteomes" id="UP000317093">
    <property type="component" value="Chromosome"/>
</dbReference>
<name>A0A518B1A4_9BACT</name>
<accession>A0A518B1A4</accession>
<dbReference type="EMBL" id="CP036279">
    <property type="protein sequence ID" value="QDU60760.1"/>
    <property type="molecule type" value="Genomic_DNA"/>
</dbReference>
<proteinExistence type="predicted"/>
<evidence type="ECO:0000313" key="1">
    <source>
        <dbReference type="EMBL" id="QDU60760.1"/>
    </source>
</evidence>
<organism evidence="1 2">
    <name type="scientific">Kolteria novifilia</name>
    <dbReference type="NCBI Taxonomy" id="2527975"/>
    <lineage>
        <taxon>Bacteria</taxon>
        <taxon>Pseudomonadati</taxon>
        <taxon>Planctomycetota</taxon>
        <taxon>Planctomycetia</taxon>
        <taxon>Kolteriales</taxon>
        <taxon>Kolteriaceae</taxon>
        <taxon>Kolteria</taxon>
    </lineage>
</organism>
<dbReference type="RefSeq" id="WP_145257108.1">
    <property type="nucleotide sequence ID" value="NZ_CP036279.1"/>
</dbReference>
<dbReference type="KEGG" id="knv:Pan216_16110"/>
<keyword evidence="2" id="KW-1185">Reference proteome</keyword>
<evidence type="ECO:0000313" key="2">
    <source>
        <dbReference type="Proteomes" id="UP000317093"/>
    </source>
</evidence>